<comment type="caution">
    <text evidence="2">The sequence shown here is derived from an EMBL/GenBank/DDBJ whole genome shotgun (WGS) entry which is preliminary data.</text>
</comment>
<evidence type="ECO:0000313" key="3">
    <source>
        <dbReference type="Proteomes" id="UP000266385"/>
    </source>
</evidence>
<dbReference type="AlphaFoldDB" id="A0A399RS49"/>
<dbReference type="RefSeq" id="WP_119374773.1">
    <property type="nucleotide sequence ID" value="NZ_QWFX01000005.1"/>
</dbReference>
<dbReference type="SMART" id="SM00558">
    <property type="entry name" value="JmjC"/>
    <property type="match status" value="1"/>
</dbReference>
<dbReference type="OrthoDB" id="479699at2"/>
<dbReference type="InterPro" id="IPR003347">
    <property type="entry name" value="JmjC_dom"/>
</dbReference>
<dbReference type="InterPro" id="IPR041667">
    <property type="entry name" value="Cupin_8"/>
</dbReference>
<dbReference type="Proteomes" id="UP000266385">
    <property type="component" value="Unassembled WGS sequence"/>
</dbReference>
<dbReference type="PANTHER" id="PTHR12461:SF105">
    <property type="entry name" value="HYPOXIA-INDUCIBLE FACTOR 1-ALPHA INHIBITOR"/>
    <property type="match status" value="1"/>
</dbReference>
<dbReference type="Gene3D" id="2.60.120.650">
    <property type="entry name" value="Cupin"/>
    <property type="match status" value="1"/>
</dbReference>
<reference evidence="2 3" key="1">
    <citation type="submission" date="2018-08" db="EMBL/GenBank/DDBJ databases">
        <title>Henriciella mobilis sp. nov., isolated from seawater.</title>
        <authorList>
            <person name="Cheng H."/>
            <person name="Wu Y.-H."/>
            <person name="Xu X.-W."/>
            <person name="Guo L.-L."/>
        </authorList>
    </citation>
    <scope>NUCLEOTIDE SEQUENCE [LARGE SCALE GENOMIC DNA]</scope>
    <source>
        <strain evidence="2 3">JN25</strain>
    </source>
</reference>
<accession>A0A399RS49</accession>
<protein>
    <submittedName>
        <fullName evidence="2">Cupin-like domain-containing protein</fullName>
    </submittedName>
</protein>
<organism evidence="2 3">
    <name type="scientific">Henriciella mobilis</name>
    <dbReference type="NCBI Taxonomy" id="2305467"/>
    <lineage>
        <taxon>Bacteria</taxon>
        <taxon>Pseudomonadati</taxon>
        <taxon>Pseudomonadota</taxon>
        <taxon>Alphaproteobacteria</taxon>
        <taxon>Hyphomonadales</taxon>
        <taxon>Hyphomonadaceae</taxon>
        <taxon>Henriciella</taxon>
    </lineage>
</organism>
<sequence>MNTASFLENASRTEILEVSGPGGIPFARIIEADRPVIVRGVGRQWPIVKAGLDGPDAAMDYLAQFYSARPLVLYTLAPEAEGQPFYDETVTAMNFQRSQVSLEAFFSAVRQTFGQPNPPGYYVQSTDQMLFFPGFEAENGIDLAPLAPFAKAPPVVSLWLGGKTTARAHYDMSNNIAVCLAGRRRFILFPPDQVHNLYPGPLAPTPGGQVISMVDIHNPDLDAHPKFEEAAQAAQIADLEPGDLLMYPALWWHQVEAREPFNILLNYWWNAVPSYADSPMNTLLHGLLSLRDRPASEKAAWREMFDYYVFGDAGQAGAHLPAAARGPLGEIDEMMARRLRAEVLRKLNR</sequence>
<dbReference type="PANTHER" id="PTHR12461">
    <property type="entry name" value="HYPOXIA-INDUCIBLE FACTOR 1 ALPHA INHIBITOR-RELATED"/>
    <property type="match status" value="1"/>
</dbReference>
<evidence type="ECO:0000313" key="2">
    <source>
        <dbReference type="EMBL" id="RIJ32692.1"/>
    </source>
</evidence>
<dbReference type="EMBL" id="QWFX01000005">
    <property type="protein sequence ID" value="RIJ32692.1"/>
    <property type="molecule type" value="Genomic_DNA"/>
</dbReference>
<keyword evidence="3" id="KW-1185">Reference proteome</keyword>
<feature type="domain" description="JmjC" evidence="1">
    <location>
        <begin position="121"/>
        <end position="284"/>
    </location>
</feature>
<dbReference type="PROSITE" id="PS51184">
    <property type="entry name" value="JMJC"/>
    <property type="match status" value="1"/>
</dbReference>
<dbReference type="Pfam" id="PF13621">
    <property type="entry name" value="Cupin_8"/>
    <property type="match status" value="1"/>
</dbReference>
<evidence type="ECO:0000259" key="1">
    <source>
        <dbReference type="PROSITE" id="PS51184"/>
    </source>
</evidence>
<name>A0A399RS49_9PROT</name>
<dbReference type="SUPFAM" id="SSF51197">
    <property type="entry name" value="Clavaminate synthase-like"/>
    <property type="match status" value="1"/>
</dbReference>
<proteinExistence type="predicted"/>
<gene>
    <name evidence="2" type="ORF">D1223_02235</name>
</gene>